<dbReference type="AlphaFoldDB" id="A0A381XTY2"/>
<dbReference type="EMBL" id="UINC01016377">
    <property type="protein sequence ID" value="SVA68224.1"/>
    <property type="molecule type" value="Genomic_DNA"/>
</dbReference>
<dbReference type="Pfam" id="PF17338">
    <property type="entry name" value="GP88"/>
    <property type="match status" value="1"/>
</dbReference>
<organism evidence="2">
    <name type="scientific">marine metagenome</name>
    <dbReference type="NCBI Taxonomy" id="408172"/>
    <lineage>
        <taxon>unclassified sequences</taxon>
        <taxon>metagenomes</taxon>
        <taxon>ecological metagenomes</taxon>
    </lineage>
</organism>
<feature type="domain" description="Gene product 88" evidence="1">
    <location>
        <begin position="18"/>
        <end position="230"/>
    </location>
</feature>
<gene>
    <name evidence="2" type="ORF">METZ01_LOCUS121078</name>
</gene>
<protein>
    <recommendedName>
        <fullName evidence="1">Gene product 88 domain-containing protein</fullName>
    </recommendedName>
</protein>
<evidence type="ECO:0000313" key="2">
    <source>
        <dbReference type="EMBL" id="SVA68224.1"/>
    </source>
</evidence>
<sequence>MRIINLLKIAFENAKLKGIWHFSLPSGWTCPGALNCLSKADRETGKMTDNQTPVDGVSYRCYSASMESTYPSVRKSRWHNFDLLKECKSTAEKVELIVASIKASGVRRGGTLRVHIGGDFYNQSYFNAWMRAASFFPQIVFYAYTKSVHFLLEYMTASGGLPKNFVFTCSKGGKFDSLIASTEIKSARVFFNQEEVDALGLEVDHTDDLAISGSDSFALLLHGVQPKGSESAAALKELKQKGFTGYNNKDKCNASM</sequence>
<evidence type="ECO:0000259" key="1">
    <source>
        <dbReference type="Pfam" id="PF17338"/>
    </source>
</evidence>
<proteinExistence type="predicted"/>
<reference evidence="2" key="1">
    <citation type="submission" date="2018-05" db="EMBL/GenBank/DDBJ databases">
        <authorList>
            <person name="Lanie J.A."/>
            <person name="Ng W.-L."/>
            <person name="Kazmierczak K.M."/>
            <person name="Andrzejewski T.M."/>
            <person name="Davidsen T.M."/>
            <person name="Wayne K.J."/>
            <person name="Tettelin H."/>
            <person name="Glass J.I."/>
            <person name="Rusch D."/>
            <person name="Podicherti R."/>
            <person name="Tsui H.-C.T."/>
            <person name="Winkler M.E."/>
        </authorList>
    </citation>
    <scope>NUCLEOTIDE SEQUENCE</scope>
</reference>
<dbReference type="InterPro" id="IPR020290">
    <property type="entry name" value="Gp88"/>
</dbReference>
<name>A0A381XTY2_9ZZZZ</name>
<accession>A0A381XTY2</accession>